<keyword evidence="1" id="KW-0949">S-adenosyl-L-methionine</keyword>
<dbReference type="EC" id="2.1.1.-" evidence="4"/>
<evidence type="ECO:0000256" key="1">
    <source>
        <dbReference type="ARBA" id="ARBA00022691"/>
    </source>
</evidence>
<evidence type="ECO:0000256" key="2">
    <source>
        <dbReference type="ARBA" id="ARBA00033753"/>
    </source>
</evidence>
<dbReference type="InterPro" id="IPR036413">
    <property type="entry name" value="YaeB-like_sf"/>
</dbReference>
<dbReference type="GO" id="GO:0032259">
    <property type="term" value="P:methylation"/>
    <property type="evidence" value="ECO:0007669"/>
    <property type="project" value="UniProtKB-KW"/>
</dbReference>
<dbReference type="PANTHER" id="PTHR12818">
    <property type="entry name" value="TRNA (ADENINE(37)-N6)-METHYLTRANSFERASE"/>
    <property type="match status" value="1"/>
</dbReference>
<dbReference type="OrthoDB" id="40408at2157"/>
<name>A0A166DB39_9EURY</name>
<dbReference type="PATRIC" id="fig|55758.3.peg.781"/>
<sequence>MTNIEFKTIGIIETPFNEIEGMPIQPNGANGVKGKIYLNKEFKEGLKDIESFSHLTLTYFLHEIKDYSLLVKPFLDDNTHGIFATRSPKRPNPIGISVVRLNSVKDNVLIISNVDMLNKTPLLDIKPYVPQLYEETCENLKIGWFEKKHKNAKHKKSDDRFKN</sequence>
<gene>
    <name evidence="4" type="primary">tsaA</name>
    <name evidence="4" type="ORF">MBFIL_07000</name>
</gene>
<dbReference type="Gene3D" id="2.40.30.70">
    <property type="entry name" value="YaeB-like"/>
    <property type="match status" value="1"/>
</dbReference>
<dbReference type="Pfam" id="PF01980">
    <property type="entry name" value="TrmO_N"/>
    <property type="match status" value="1"/>
</dbReference>
<dbReference type="InterPro" id="IPR023370">
    <property type="entry name" value="TrmO-like_N"/>
</dbReference>
<dbReference type="InterPro" id="IPR040372">
    <property type="entry name" value="YaeB-like"/>
</dbReference>
<accession>A0A166DB39</accession>
<protein>
    <submittedName>
        <fullName evidence="4">Putative tRNA (Adenine(37)-N6)-methyltransferase</fullName>
        <ecNumber evidence="4">2.1.1.-</ecNumber>
    </submittedName>
</protein>
<comment type="similarity">
    <text evidence="2">Belongs to the tRNA methyltransferase O family.</text>
</comment>
<dbReference type="STRING" id="55758.MBFIL_07000"/>
<dbReference type="NCBIfam" id="TIGR00104">
    <property type="entry name" value="tRNA_TsaA"/>
    <property type="match status" value="1"/>
</dbReference>
<evidence type="ECO:0000313" key="4">
    <source>
        <dbReference type="EMBL" id="KZX15399.1"/>
    </source>
</evidence>
<dbReference type="CDD" id="cd09281">
    <property type="entry name" value="UPF0066"/>
    <property type="match status" value="1"/>
</dbReference>
<dbReference type="Proteomes" id="UP000077066">
    <property type="component" value="Unassembled WGS sequence"/>
</dbReference>
<evidence type="ECO:0000313" key="5">
    <source>
        <dbReference type="Proteomes" id="UP000077066"/>
    </source>
</evidence>
<dbReference type="AlphaFoldDB" id="A0A166DB39"/>
<evidence type="ECO:0000259" key="3">
    <source>
        <dbReference type="PROSITE" id="PS51668"/>
    </source>
</evidence>
<dbReference type="GO" id="GO:0008168">
    <property type="term" value="F:methyltransferase activity"/>
    <property type="evidence" value="ECO:0007669"/>
    <property type="project" value="UniProtKB-KW"/>
</dbReference>
<comment type="caution">
    <text evidence="4">The sequence shown here is derived from an EMBL/GenBank/DDBJ whole genome shotgun (WGS) entry which is preliminary data.</text>
</comment>
<dbReference type="PANTHER" id="PTHR12818:SF0">
    <property type="entry name" value="TRNA (ADENINE(37)-N6)-METHYLTRANSFERASE"/>
    <property type="match status" value="1"/>
</dbReference>
<dbReference type="PROSITE" id="PS51668">
    <property type="entry name" value="TSAA_2"/>
    <property type="match status" value="1"/>
</dbReference>
<proteinExistence type="inferred from homology"/>
<keyword evidence="4" id="KW-0489">Methyltransferase</keyword>
<feature type="domain" description="TsaA-like" evidence="3">
    <location>
        <begin position="6"/>
        <end position="137"/>
    </location>
</feature>
<keyword evidence="5" id="KW-1185">Reference proteome</keyword>
<dbReference type="RefSeq" id="WP_066971569.1">
    <property type="nucleotide sequence ID" value="NZ_LWMT01000098.1"/>
</dbReference>
<dbReference type="InterPro" id="IPR036414">
    <property type="entry name" value="YaeB_N_sf"/>
</dbReference>
<keyword evidence="4" id="KW-0808">Transferase</keyword>
<dbReference type="SUPFAM" id="SSF118196">
    <property type="entry name" value="YaeB-like"/>
    <property type="match status" value="1"/>
</dbReference>
<reference evidence="4 5" key="1">
    <citation type="submission" date="2016-04" db="EMBL/GenBank/DDBJ databases">
        <title>Genome sequence of Methanobrevibacter filiformis DSM 11501.</title>
        <authorList>
            <person name="Poehlein A."/>
            <person name="Seedorf H."/>
            <person name="Daniel R."/>
        </authorList>
    </citation>
    <scope>NUCLEOTIDE SEQUENCE [LARGE SCALE GENOMIC DNA]</scope>
    <source>
        <strain evidence="4 5">DSM 11501</strain>
    </source>
</reference>
<dbReference type="EMBL" id="LWMT01000098">
    <property type="protein sequence ID" value="KZX15399.1"/>
    <property type="molecule type" value="Genomic_DNA"/>
</dbReference>
<organism evidence="4 5">
    <name type="scientific">Methanobrevibacter filiformis</name>
    <dbReference type="NCBI Taxonomy" id="55758"/>
    <lineage>
        <taxon>Archaea</taxon>
        <taxon>Methanobacteriati</taxon>
        <taxon>Methanobacteriota</taxon>
        <taxon>Methanomada group</taxon>
        <taxon>Methanobacteria</taxon>
        <taxon>Methanobacteriales</taxon>
        <taxon>Methanobacteriaceae</taxon>
        <taxon>Methanobrevibacter</taxon>
    </lineage>
</organism>